<dbReference type="InterPro" id="IPR041467">
    <property type="entry name" value="Sco4008_C"/>
</dbReference>
<dbReference type="SUPFAM" id="SSF48498">
    <property type="entry name" value="Tetracyclin repressor-like, C-terminal domain"/>
    <property type="match status" value="1"/>
</dbReference>
<dbReference type="InterPro" id="IPR050109">
    <property type="entry name" value="HTH-type_TetR-like_transc_reg"/>
</dbReference>
<dbReference type="RefSeq" id="WP_189223702.1">
    <property type="nucleotide sequence ID" value="NZ_BMRG01000004.1"/>
</dbReference>
<evidence type="ECO:0000313" key="4">
    <source>
        <dbReference type="EMBL" id="GGP54474.1"/>
    </source>
</evidence>
<dbReference type="InterPro" id="IPR001647">
    <property type="entry name" value="HTH_TetR"/>
</dbReference>
<reference evidence="4" key="2">
    <citation type="submission" date="2020-09" db="EMBL/GenBank/DDBJ databases">
        <authorList>
            <person name="Sun Q."/>
            <person name="Ohkuma M."/>
        </authorList>
    </citation>
    <scope>NUCLEOTIDE SEQUENCE</scope>
    <source>
        <strain evidence="4">JCM 3313</strain>
    </source>
</reference>
<dbReference type="PANTHER" id="PTHR30328">
    <property type="entry name" value="TRANSCRIPTIONAL REPRESSOR"/>
    <property type="match status" value="1"/>
</dbReference>
<dbReference type="GO" id="GO:0006355">
    <property type="term" value="P:regulation of DNA-templated transcription"/>
    <property type="evidence" value="ECO:0007669"/>
    <property type="project" value="UniProtKB-ARBA"/>
</dbReference>
<feature type="domain" description="HTH tetR-type" evidence="3">
    <location>
        <begin position="5"/>
        <end position="65"/>
    </location>
</feature>
<dbReference type="InterPro" id="IPR006311">
    <property type="entry name" value="TAT_signal"/>
</dbReference>
<accession>A0A918EER0</accession>
<dbReference type="Proteomes" id="UP000639606">
    <property type="component" value="Unassembled WGS sequence"/>
</dbReference>
<protein>
    <submittedName>
        <fullName evidence="4">TetR family transcriptional regulator</fullName>
    </submittedName>
</protein>
<dbReference type="GO" id="GO:0003677">
    <property type="term" value="F:DNA binding"/>
    <property type="evidence" value="ECO:0007669"/>
    <property type="project" value="UniProtKB-UniRule"/>
</dbReference>
<reference evidence="4" key="1">
    <citation type="journal article" date="2014" name="Int. J. Syst. Evol. Microbiol.">
        <title>Complete genome sequence of Corynebacterium casei LMG S-19264T (=DSM 44701T), isolated from a smear-ripened cheese.</title>
        <authorList>
            <consortium name="US DOE Joint Genome Institute (JGI-PGF)"/>
            <person name="Walter F."/>
            <person name="Albersmeier A."/>
            <person name="Kalinowski J."/>
            <person name="Ruckert C."/>
        </authorList>
    </citation>
    <scope>NUCLEOTIDE SEQUENCE</scope>
    <source>
        <strain evidence="4">JCM 3313</strain>
    </source>
</reference>
<dbReference type="EMBL" id="BMRG01000004">
    <property type="protein sequence ID" value="GGP54474.1"/>
    <property type="molecule type" value="Genomic_DNA"/>
</dbReference>
<evidence type="ECO:0000256" key="2">
    <source>
        <dbReference type="PROSITE-ProRule" id="PRU00335"/>
    </source>
</evidence>
<evidence type="ECO:0000259" key="3">
    <source>
        <dbReference type="PROSITE" id="PS50977"/>
    </source>
</evidence>
<dbReference type="PROSITE" id="PS51318">
    <property type="entry name" value="TAT"/>
    <property type="match status" value="1"/>
</dbReference>
<proteinExistence type="predicted"/>
<gene>
    <name evidence="4" type="ORF">GCM10010185_28730</name>
</gene>
<sequence length="193" mass="20803">MKDAQATRRRLLEAATAEFAAYGIAGARVDRISANAKVNKAQLYAYFGDKDGLFDAVFKQHAEAIVDTVPLDATDLPGYAVALYDACLTRPELARLATWARLERLPRGPLATGMDEQHARKLRAVSDAQRDGHVDPSFDPADVLALVGTMALTWSPASLFDAVTEDDPEADHARRRAALAEAVRRAFAPAAGA</sequence>
<dbReference type="Pfam" id="PF00440">
    <property type="entry name" value="TetR_N"/>
    <property type="match status" value="1"/>
</dbReference>
<dbReference type="InterPro" id="IPR036271">
    <property type="entry name" value="Tet_transcr_reg_TetR-rel_C_sf"/>
</dbReference>
<organism evidence="4 5">
    <name type="scientific">Saccharothrix coeruleofusca</name>
    <dbReference type="NCBI Taxonomy" id="33919"/>
    <lineage>
        <taxon>Bacteria</taxon>
        <taxon>Bacillati</taxon>
        <taxon>Actinomycetota</taxon>
        <taxon>Actinomycetes</taxon>
        <taxon>Pseudonocardiales</taxon>
        <taxon>Pseudonocardiaceae</taxon>
        <taxon>Saccharothrix</taxon>
    </lineage>
</organism>
<evidence type="ECO:0000256" key="1">
    <source>
        <dbReference type="ARBA" id="ARBA00023125"/>
    </source>
</evidence>
<dbReference type="Gene3D" id="1.10.357.10">
    <property type="entry name" value="Tetracycline Repressor, domain 2"/>
    <property type="match status" value="1"/>
</dbReference>
<dbReference type="PROSITE" id="PS50977">
    <property type="entry name" value="HTH_TETR_2"/>
    <property type="match status" value="1"/>
</dbReference>
<dbReference type="InterPro" id="IPR009057">
    <property type="entry name" value="Homeodomain-like_sf"/>
</dbReference>
<dbReference type="Pfam" id="PF17926">
    <property type="entry name" value="TetR_C_21"/>
    <property type="match status" value="1"/>
</dbReference>
<evidence type="ECO:0000313" key="5">
    <source>
        <dbReference type="Proteomes" id="UP000639606"/>
    </source>
</evidence>
<name>A0A918EER0_9PSEU</name>
<dbReference type="AlphaFoldDB" id="A0A918EER0"/>
<keyword evidence="5" id="KW-1185">Reference proteome</keyword>
<comment type="caution">
    <text evidence="4">The sequence shown here is derived from an EMBL/GenBank/DDBJ whole genome shotgun (WGS) entry which is preliminary data.</text>
</comment>
<feature type="DNA-binding region" description="H-T-H motif" evidence="2">
    <location>
        <begin position="28"/>
        <end position="47"/>
    </location>
</feature>
<dbReference type="PANTHER" id="PTHR30328:SF54">
    <property type="entry name" value="HTH-TYPE TRANSCRIPTIONAL REPRESSOR SCO4008"/>
    <property type="match status" value="1"/>
</dbReference>
<keyword evidence="1 2" id="KW-0238">DNA-binding</keyword>
<dbReference type="SUPFAM" id="SSF46689">
    <property type="entry name" value="Homeodomain-like"/>
    <property type="match status" value="1"/>
</dbReference>
<dbReference type="PRINTS" id="PR00455">
    <property type="entry name" value="HTHTETR"/>
</dbReference>